<evidence type="ECO:0000313" key="2">
    <source>
        <dbReference type="EMBL" id="XBH06563.1"/>
    </source>
</evidence>
<organism evidence="2">
    <name type="scientific">Singulisphaera sp. Ch08</name>
    <dbReference type="NCBI Taxonomy" id="3120278"/>
    <lineage>
        <taxon>Bacteria</taxon>
        <taxon>Pseudomonadati</taxon>
        <taxon>Planctomycetota</taxon>
        <taxon>Planctomycetia</taxon>
        <taxon>Isosphaerales</taxon>
        <taxon>Isosphaeraceae</taxon>
        <taxon>Singulisphaera</taxon>
    </lineage>
</organism>
<dbReference type="AlphaFoldDB" id="A0AAU7CM77"/>
<feature type="region of interest" description="Disordered" evidence="1">
    <location>
        <begin position="25"/>
        <end position="48"/>
    </location>
</feature>
<dbReference type="EMBL" id="CP155447">
    <property type="protein sequence ID" value="XBH06563.1"/>
    <property type="molecule type" value="Genomic_DNA"/>
</dbReference>
<sequence>MFCPECGTKGGGKFCVQCGTKLSPPGTTTAAMDHVPEPEPRPEPEPAADWSREVRHDLLITHPEVRALLKDAAKRSGTRISGEQLIKFHDKYLAKFNYGIAVGDVASIAAPLFTRLGVKTGKARSEVILAPIGHATVAALCSLTAHGITMKDVEQASDGCVIEATIPPDLLVYEGTLVVTLADLGDRSRVDALTKIGGQYFDWGKSTRLLDRLFTDIRAFRP</sequence>
<evidence type="ECO:0000256" key="1">
    <source>
        <dbReference type="SAM" id="MobiDB-lite"/>
    </source>
</evidence>
<reference evidence="2" key="1">
    <citation type="submission" date="2024-05" db="EMBL/GenBank/DDBJ databases">
        <title>Planctomycetes of the genus Singulisphaera possess chitinolytic capabilities.</title>
        <authorList>
            <person name="Ivanova A."/>
        </authorList>
    </citation>
    <scope>NUCLEOTIDE SEQUENCE</scope>
    <source>
        <strain evidence="2">Ch08T</strain>
    </source>
</reference>
<proteinExistence type="predicted"/>
<accession>A0AAU7CM77</accession>
<dbReference type="RefSeq" id="WP_406699413.1">
    <property type="nucleotide sequence ID" value="NZ_CP155447.1"/>
</dbReference>
<name>A0AAU7CM77_9BACT</name>
<protein>
    <submittedName>
        <fullName evidence="2">Zinc ribbon domain-containing protein</fullName>
    </submittedName>
</protein>
<feature type="compositionally biased region" description="Basic and acidic residues" evidence="1">
    <location>
        <begin position="34"/>
        <end position="48"/>
    </location>
</feature>
<gene>
    <name evidence="2" type="ORF">V5E97_11140</name>
</gene>